<dbReference type="EMBL" id="FZOK01000001">
    <property type="protein sequence ID" value="SNR94428.1"/>
    <property type="molecule type" value="Genomic_DNA"/>
</dbReference>
<keyword evidence="3" id="KW-1185">Reference proteome</keyword>
<feature type="chain" id="PRO_5012195840" description="DUF4136 domain-containing protein" evidence="1">
    <location>
        <begin position="29"/>
        <end position="222"/>
    </location>
</feature>
<accession>A0A239AHD9</accession>
<evidence type="ECO:0000256" key="1">
    <source>
        <dbReference type="SAM" id="SignalP"/>
    </source>
</evidence>
<evidence type="ECO:0008006" key="4">
    <source>
        <dbReference type="Google" id="ProtNLM"/>
    </source>
</evidence>
<reference evidence="3" key="1">
    <citation type="submission" date="2017-06" db="EMBL/GenBank/DDBJ databases">
        <authorList>
            <person name="Varghese N."/>
            <person name="Submissions S."/>
        </authorList>
    </citation>
    <scope>NUCLEOTIDE SEQUENCE [LARGE SCALE GENOMIC DNA]</scope>
    <source>
        <strain evidence="3">5C</strain>
    </source>
</reference>
<dbReference type="Proteomes" id="UP000198480">
    <property type="component" value="Unassembled WGS sequence"/>
</dbReference>
<protein>
    <recommendedName>
        <fullName evidence="4">DUF4136 domain-containing protein</fullName>
    </recommendedName>
</protein>
<dbReference type="AlphaFoldDB" id="A0A239AHD9"/>
<keyword evidence="1" id="KW-0732">Signal</keyword>
<sequence>MFNQLTTIMKRTILFSVITLLILSTSCAPTTQITATWKSEEAKSGYNSIYIAALTEDLQIRQNVEHEFASRLQNRNVSTTKSIDNLTPDFFDSGEPSKDKILEAIKSTSSEAIMTITLIDIEEEERYIPGGQVGPVFAPMGRFGYYGNFGGYFNHWHGAGWNQGYYTTDKKYFMETNLYDSESLKLLWSAQSRTLNPNDISGFAREYVDALKKELRKEGLVN</sequence>
<evidence type="ECO:0000313" key="2">
    <source>
        <dbReference type="EMBL" id="SNR94428.1"/>
    </source>
</evidence>
<proteinExistence type="predicted"/>
<organism evidence="2 3">
    <name type="scientific">Belliella buryatensis</name>
    <dbReference type="NCBI Taxonomy" id="1500549"/>
    <lineage>
        <taxon>Bacteria</taxon>
        <taxon>Pseudomonadati</taxon>
        <taxon>Bacteroidota</taxon>
        <taxon>Cytophagia</taxon>
        <taxon>Cytophagales</taxon>
        <taxon>Cyclobacteriaceae</taxon>
        <taxon>Belliella</taxon>
    </lineage>
</organism>
<gene>
    <name evidence="2" type="ORF">SAMN06295967_101117</name>
</gene>
<feature type="signal peptide" evidence="1">
    <location>
        <begin position="1"/>
        <end position="28"/>
    </location>
</feature>
<name>A0A239AHD9_9BACT</name>
<evidence type="ECO:0000313" key="3">
    <source>
        <dbReference type="Proteomes" id="UP000198480"/>
    </source>
</evidence>